<keyword evidence="3 9" id="KW-0813">Transport</keyword>
<evidence type="ECO:0000256" key="9">
    <source>
        <dbReference type="RuleBase" id="RU000488"/>
    </source>
</evidence>
<evidence type="ECO:0000256" key="6">
    <source>
        <dbReference type="ARBA" id="ARBA00022989"/>
    </source>
</evidence>
<dbReference type="Proteomes" id="UP001485043">
    <property type="component" value="Unassembled WGS sequence"/>
</dbReference>
<keyword evidence="11" id="KW-1185">Reference proteome</keyword>
<comment type="caution">
    <text evidence="10">The sequence shown here is derived from an EMBL/GenBank/DDBJ whole genome shotgun (WGS) entry which is preliminary data.</text>
</comment>
<organism evidence="10 11">
    <name type="scientific">Apatococcus fuscideae</name>
    <dbReference type="NCBI Taxonomy" id="2026836"/>
    <lineage>
        <taxon>Eukaryota</taxon>
        <taxon>Viridiplantae</taxon>
        <taxon>Chlorophyta</taxon>
        <taxon>core chlorophytes</taxon>
        <taxon>Trebouxiophyceae</taxon>
        <taxon>Chlorellales</taxon>
        <taxon>Chlorellaceae</taxon>
        <taxon>Apatococcus</taxon>
    </lineage>
</organism>
<protein>
    <recommendedName>
        <fullName evidence="12">Mitochondrial carrier protein</fullName>
    </recommendedName>
</protein>
<name>A0AAW1SJG9_9CHLO</name>
<evidence type="ECO:0000313" key="11">
    <source>
        <dbReference type="Proteomes" id="UP001485043"/>
    </source>
</evidence>
<dbReference type="Gene3D" id="1.50.40.10">
    <property type="entry name" value="Mitochondrial carrier domain"/>
    <property type="match status" value="2"/>
</dbReference>
<evidence type="ECO:0000256" key="5">
    <source>
        <dbReference type="ARBA" id="ARBA00022737"/>
    </source>
</evidence>
<dbReference type="PANTHER" id="PTHR45667">
    <property type="entry name" value="S-ADENOSYLMETHIONINE MITOCHONDRIAL CARRIER PROTEIN"/>
    <property type="match status" value="1"/>
</dbReference>
<evidence type="ECO:0000256" key="3">
    <source>
        <dbReference type="ARBA" id="ARBA00022448"/>
    </source>
</evidence>
<dbReference type="Pfam" id="PF00153">
    <property type="entry name" value="Mito_carr"/>
    <property type="match status" value="3"/>
</dbReference>
<dbReference type="GO" id="GO:0016020">
    <property type="term" value="C:membrane"/>
    <property type="evidence" value="ECO:0007669"/>
    <property type="project" value="UniProtKB-SubCell"/>
</dbReference>
<proteinExistence type="inferred from homology"/>
<dbReference type="GO" id="GO:0055085">
    <property type="term" value="P:transmembrane transport"/>
    <property type="evidence" value="ECO:0007669"/>
    <property type="project" value="InterPro"/>
</dbReference>
<evidence type="ECO:0000256" key="4">
    <source>
        <dbReference type="ARBA" id="ARBA00022692"/>
    </source>
</evidence>
<dbReference type="InterPro" id="IPR002067">
    <property type="entry name" value="MCP"/>
</dbReference>
<feature type="repeat" description="Solcar" evidence="8">
    <location>
        <begin position="327"/>
        <end position="405"/>
    </location>
</feature>
<comment type="subcellular location">
    <subcellularLocation>
        <location evidence="1">Membrane</location>
        <topology evidence="1">Multi-pass membrane protein</topology>
    </subcellularLocation>
</comment>
<keyword evidence="5" id="KW-0677">Repeat</keyword>
<feature type="repeat" description="Solcar" evidence="8">
    <location>
        <begin position="230"/>
        <end position="313"/>
    </location>
</feature>
<sequence length="437" mass="47524">MADETVSTCSLPMPFSQPQQQHPLASLASSVKGVHSALAGRTRIPKAPKPVHKPALAADCNSQGQPPIFLGSSCKRPGLPATVGTSQSGKAATRAAGLIFASVPGASSVLRSAEEQPLLLLSDTVRHIFAGTAARTLAQAFIHPIDTIKTRLQVASPAQELESWRNNVRDHPLNVYIGKRRVVHTGNWLVKGPRDVYLGLTGAIVGTLPTSLVYFAAYEWCKQQLEKRSSSSAITHLGSASFGAIASVFVRVPADTVKHRVQAYIFPNVFQATQSIYQSRGLGGFYAGLLPTLLRDVPEIAIQFTLYEKLRQVFQRKHSAKKLETWQHLVLGGLSGASAALATTPLDLIKTRLQVGSATSIRQAVALTVQEQGPSGLFAGLGPRMSQAAAMSALFFTFFEFWKATLKTDRTAADRLLMPKLLRKKRQHVWRRQFVFQ</sequence>
<feature type="repeat" description="Solcar" evidence="8">
    <location>
        <begin position="122"/>
        <end position="224"/>
    </location>
</feature>
<dbReference type="InterPro" id="IPR023395">
    <property type="entry name" value="MCP_dom_sf"/>
</dbReference>
<accession>A0AAW1SJG9</accession>
<evidence type="ECO:0000256" key="7">
    <source>
        <dbReference type="ARBA" id="ARBA00023136"/>
    </source>
</evidence>
<keyword evidence="4 8" id="KW-0812">Transmembrane</keyword>
<evidence type="ECO:0000313" key="10">
    <source>
        <dbReference type="EMBL" id="KAK9845665.1"/>
    </source>
</evidence>
<dbReference type="PROSITE" id="PS50920">
    <property type="entry name" value="SOLCAR"/>
    <property type="match status" value="3"/>
</dbReference>
<gene>
    <name evidence="10" type="ORF">WJX84_001356</name>
</gene>
<keyword evidence="7 8" id="KW-0472">Membrane</keyword>
<dbReference type="PRINTS" id="PR00926">
    <property type="entry name" value="MITOCARRIER"/>
</dbReference>
<comment type="similarity">
    <text evidence="2 9">Belongs to the mitochondrial carrier (TC 2.A.29) family.</text>
</comment>
<reference evidence="10 11" key="1">
    <citation type="journal article" date="2024" name="Nat. Commun.">
        <title>Phylogenomics reveals the evolutionary origins of lichenization in chlorophyte algae.</title>
        <authorList>
            <person name="Puginier C."/>
            <person name="Libourel C."/>
            <person name="Otte J."/>
            <person name="Skaloud P."/>
            <person name="Haon M."/>
            <person name="Grisel S."/>
            <person name="Petersen M."/>
            <person name="Berrin J.G."/>
            <person name="Delaux P.M."/>
            <person name="Dal Grande F."/>
            <person name="Keller J."/>
        </authorList>
    </citation>
    <scope>NUCLEOTIDE SEQUENCE [LARGE SCALE GENOMIC DNA]</scope>
    <source>
        <strain evidence="10 11">SAG 2523</strain>
    </source>
</reference>
<evidence type="ECO:0000256" key="1">
    <source>
        <dbReference type="ARBA" id="ARBA00004141"/>
    </source>
</evidence>
<evidence type="ECO:0000256" key="8">
    <source>
        <dbReference type="PROSITE-ProRule" id="PRU00282"/>
    </source>
</evidence>
<evidence type="ECO:0008006" key="12">
    <source>
        <dbReference type="Google" id="ProtNLM"/>
    </source>
</evidence>
<dbReference type="SUPFAM" id="SSF103506">
    <property type="entry name" value="Mitochondrial carrier"/>
    <property type="match status" value="1"/>
</dbReference>
<evidence type="ECO:0000256" key="2">
    <source>
        <dbReference type="ARBA" id="ARBA00006375"/>
    </source>
</evidence>
<keyword evidence="6" id="KW-1133">Transmembrane helix</keyword>
<dbReference type="AlphaFoldDB" id="A0AAW1SJG9"/>
<dbReference type="EMBL" id="JALJOV010001592">
    <property type="protein sequence ID" value="KAK9845665.1"/>
    <property type="molecule type" value="Genomic_DNA"/>
</dbReference>
<dbReference type="InterPro" id="IPR018108">
    <property type="entry name" value="MCP_transmembrane"/>
</dbReference>